<keyword evidence="3 4" id="KW-0472">Membrane</keyword>
<reference evidence="5" key="1">
    <citation type="submission" date="2024-06" db="EMBL/GenBank/DDBJ databases">
        <authorList>
            <person name="Liu X."/>
            <person name="Lenzi L."/>
            <person name="Haldenby T S."/>
            <person name="Uol C."/>
        </authorList>
    </citation>
    <scope>NUCLEOTIDE SEQUENCE</scope>
</reference>
<organism evidence="5 6">
    <name type="scientific">Calicophoron daubneyi</name>
    <name type="common">Rumen fluke</name>
    <name type="synonym">Paramphistomum daubneyi</name>
    <dbReference type="NCBI Taxonomy" id="300641"/>
    <lineage>
        <taxon>Eukaryota</taxon>
        <taxon>Metazoa</taxon>
        <taxon>Spiralia</taxon>
        <taxon>Lophotrochozoa</taxon>
        <taxon>Platyhelminthes</taxon>
        <taxon>Trematoda</taxon>
        <taxon>Digenea</taxon>
        <taxon>Plagiorchiida</taxon>
        <taxon>Pronocephalata</taxon>
        <taxon>Paramphistomoidea</taxon>
        <taxon>Paramphistomidae</taxon>
        <taxon>Calicophoron</taxon>
    </lineage>
</organism>
<dbReference type="GO" id="GO:0016020">
    <property type="term" value="C:membrane"/>
    <property type="evidence" value="ECO:0007669"/>
    <property type="project" value="UniProtKB-SubCell"/>
</dbReference>
<dbReference type="EMBL" id="CAXLJL010000156">
    <property type="protein sequence ID" value="CAL5133443.1"/>
    <property type="molecule type" value="Genomic_DNA"/>
</dbReference>
<dbReference type="PANTHER" id="PTHR12483">
    <property type="entry name" value="SOLUTE CARRIER FAMILY 31 COPPER TRANSPORTERS"/>
    <property type="match status" value="1"/>
</dbReference>
<evidence type="ECO:0000313" key="5">
    <source>
        <dbReference type="EMBL" id="CAL5133443.1"/>
    </source>
</evidence>
<dbReference type="InterPro" id="IPR007274">
    <property type="entry name" value="Cop_transporter"/>
</dbReference>
<name>A0AAV2TAI5_CALDB</name>
<gene>
    <name evidence="5" type="ORF">CDAUBV1_LOCUS6681</name>
</gene>
<dbReference type="Proteomes" id="UP001497525">
    <property type="component" value="Unassembled WGS sequence"/>
</dbReference>
<evidence type="ECO:0000256" key="2">
    <source>
        <dbReference type="ARBA" id="ARBA00022989"/>
    </source>
</evidence>
<keyword evidence="4" id="KW-0187">Copper transport</keyword>
<dbReference type="PANTHER" id="PTHR12483:SF115">
    <property type="entry name" value="COPPER TRANSPORT PROTEIN"/>
    <property type="match status" value="1"/>
</dbReference>
<dbReference type="GO" id="GO:0005375">
    <property type="term" value="F:copper ion transmembrane transporter activity"/>
    <property type="evidence" value="ECO:0007669"/>
    <property type="project" value="UniProtKB-UniRule"/>
</dbReference>
<dbReference type="AlphaFoldDB" id="A0AAV2TAI5"/>
<sequence length="219" mass="23811">MSHSNHGHGPNIGKEAILDAHANHNSGELSDVTNVGAHMKMYFNTDLPFTLLFQPWVIDTTAKLVGAFIGSFILSILYEALGAFRERLLLMAACRGCCPPPGNPGVLGRPAGSSCPGCSRSGGQEADKALVGGDDNGDTPQFRIPSSPLKECIGSYFDKYHLAQTGLHLIQMFVSYMLMLIVMAYNVQLLMAVVLGLAFGYFFCSHRRPMLLRSRTCCH</sequence>
<comment type="caution">
    <text evidence="5">The sequence shown here is derived from an EMBL/GenBank/DDBJ whole genome shotgun (WGS) entry which is preliminary data.</text>
</comment>
<evidence type="ECO:0000313" key="6">
    <source>
        <dbReference type="Proteomes" id="UP001497525"/>
    </source>
</evidence>
<evidence type="ECO:0000256" key="4">
    <source>
        <dbReference type="RuleBase" id="RU367022"/>
    </source>
</evidence>
<feature type="transmembrane region" description="Helical" evidence="4">
    <location>
        <begin position="189"/>
        <end position="205"/>
    </location>
</feature>
<protein>
    <recommendedName>
        <fullName evidence="4">Copper transport protein</fullName>
    </recommendedName>
</protein>
<keyword evidence="4" id="KW-0186">Copper</keyword>
<comment type="similarity">
    <text evidence="4">Belongs to the copper transporter (Ctr) (TC 1.A.56) family. SLC31A subfamily.</text>
</comment>
<dbReference type="Pfam" id="PF04145">
    <property type="entry name" value="Ctr"/>
    <property type="match status" value="1"/>
</dbReference>
<keyword evidence="1 4" id="KW-0812">Transmembrane</keyword>
<keyword evidence="4" id="KW-0406">Ion transport</keyword>
<comment type="subcellular location">
    <subcellularLocation>
        <location evidence="4">Membrane</location>
        <topology evidence="4">Multi-pass membrane protein</topology>
    </subcellularLocation>
</comment>
<proteinExistence type="inferred from homology"/>
<accession>A0AAV2TAI5</accession>
<keyword evidence="2 4" id="KW-1133">Transmembrane helix</keyword>
<keyword evidence="4" id="KW-0813">Transport</keyword>
<evidence type="ECO:0000256" key="1">
    <source>
        <dbReference type="ARBA" id="ARBA00022692"/>
    </source>
</evidence>
<evidence type="ECO:0000256" key="3">
    <source>
        <dbReference type="ARBA" id="ARBA00023136"/>
    </source>
</evidence>